<dbReference type="Gene3D" id="6.10.340.10">
    <property type="match status" value="1"/>
</dbReference>
<dbReference type="PROSITE" id="PS50885">
    <property type="entry name" value="HAMP"/>
    <property type="match status" value="1"/>
</dbReference>
<dbReference type="InterPro" id="IPR005467">
    <property type="entry name" value="His_kinase_dom"/>
</dbReference>
<gene>
    <name evidence="14" type="ordered locus">Jden_2343</name>
</gene>
<dbReference type="Gene3D" id="1.10.287.130">
    <property type="match status" value="1"/>
</dbReference>
<dbReference type="STRING" id="471856.Jden_2343"/>
<dbReference type="KEGG" id="jde:Jden_2343"/>
<dbReference type="InterPro" id="IPR050428">
    <property type="entry name" value="TCS_sensor_his_kinase"/>
</dbReference>
<keyword evidence="4" id="KW-0597">Phosphoprotein</keyword>
<dbReference type="PRINTS" id="PR00344">
    <property type="entry name" value="BCTRLSENSOR"/>
</dbReference>
<comment type="catalytic activity">
    <reaction evidence="1">
        <text>ATP + protein L-histidine = ADP + protein N-phospho-L-histidine.</text>
        <dbReference type="EC" id="2.7.13.3"/>
    </reaction>
</comment>
<evidence type="ECO:0000256" key="5">
    <source>
        <dbReference type="ARBA" id="ARBA00022679"/>
    </source>
</evidence>
<evidence type="ECO:0000256" key="9">
    <source>
        <dbReference type="ARBA" id="ARBA00023012"/>
    </source>
</evidence>
<dbReference type="InterPro" id="IPR036890">
    <property type="entry name" value="HATPase_C_sf"/>
</dbReference>
<dbReference type="GO" id="GO:0000155">
    <property type="term" value="F:phosphorelay sensor kinase activity"/>
    <property type="evidence" value="ECO:0007669"/>
    <property type="project" value="InterPro"/>
</dbReference>
<dbReference type="CDD" id="cd00082">
    <property type="entry name" value="HisKA"/>
    <property type="match status" value="1"/>
</dbReference>
<dbReference type="CDD" id="cd06225">
    <property type="entry name" value="HAMP"/>
    <property type="match status" value="1"/>
</dbReference>
<dbReference type="Proteomes" id="UP000000628">
    <property type="component" value="Chromosome"/>
</dbReference>
<evidence type="ECO:0000313" key="15">
    <source>
        <dbReference type="Proteomes" id="UP000000628"/>
    </source>
</evidence>
<keyword evidence="6 11" id="KW-0812">Transmembrane</keyword>
<feature type="transmembrane region" description="Helical" evidence="11">
    <location>
        <begin position="170"/>
        <end position="193"/>
    </location>
</feature>
<dbReference type="EC" id="2.7.13.3" evidence="3"/>
<dbReference type="SMART" id="SM00388">
    <property type="entry name" value="HisKA"/>
    <property type="match status" value="1"/>
</dbReference>
<protein>
    <recommendedName>
        <fullName evidence="3">histidine kinase</fullName>
        <ecNumber evidence="3">2.7.13.3</ecNumber>
    </recommendedName>
</protein>
<dbReference type="InterPro" id="IPR003660">
    <property type="entry name" value="HAMP_dom"/>
</dbReference>
<keyword evidence="8 11" id="KW-1133">Transmembrane helix</keyword>
<proteinExistence type="predicted"/>
<comment type="subcellular location">
    <subcellularLocation>
        <location evidence="2">Cell membrane</location>
    </subcellularLocation>
</comment>
<dbReference type="Gene3D" id="3.30.565.10">
    <property type="entry name" value="Histidine kinase-like ATPase, C-terminal domain"/>
    <property type="match status" value="1"/>
</dbReference>
<keyword evidence="10 11" id="KW-0472">Membrane</keyword>
<evidence type="ECO:0000256" key="3">
    <source>
        <dbReference type="ARBA" id="ARBA00012438"/>
    </source>
</evidence>
<evidence type="ECO:0000256" key="4">
    <source>
        <dbReference type="ARBA" id="ARBA00022553"/>
    </source>
</evidence>
<keyword evidence="7 14" id="KW-0418">Kinase</keyword>
<dbReference type="eggNOG" id="COG3850">
    <property type="taxonomic scope" value="Bacteria"/>
</dbReference>
<sequence>MLAGFLALLTFSLGTAGISIYLLQLTDLQQRIDESLTRATGQLSTSLESGIDPGSGQPFTSIDDVLYRAMQTVMPAPNEGLLATTNGQLRWTAPSTVPLRIEEDPDLVAYVTSAKTDGNATITTLTTAQRTYRIVVIPMSLTSDPTPGLIAVAYDYTKEVADLNQSFIPALWVGLATLVTSIALGWVVVGRLLQPLRQLRHTAAQITEDDLSTRIPVTGNDDLAELTRTVNSMLDRVETAISSQRQLLDDVGHELRTPVTIVQGHLELLETTDPQEVHTTRELVLDELDRMTGLINDIVLLAKAQRTDFLTPSEVDIDDLMHEVTHKAQPLGAREWVTSATTGVVQSVDRQKITQALLQLADNAVKYSPDNTRIILGASATSTHISLWVQDEGFGIAPEDHKAVFDRFHRGDNASRADGSGLGLSIVQAIATAHGGTVNLSSQPGKGTTVTITLPLTHIAMTSTESETP</sequence>
<keyword evidence="9" id="KW-0902">Two-component regulatory system</keyword>
<organism evidence="14 15">
    <name type="scientific">Jonesia denitrificans (strain ATCC 14870 / DSM 20603 / BCRC 15368 / CIP 55.134 / JCM 11481 / NBRC 15587 / NCTC 10816 / Prevot 55134)</name>
    <name type="common">Listeria denitrificans</name>
    <dbReference type="NCBI Taxonomy" id="471856"/>
    <lineage>
        <taxon>Bacteria</taxon>
        <taxon>Bacillati</taxon>
        <taxon>Actinomycetota</taxon>
        <taxon>Actinomycetes</taxon>
        <taxon>Micrococcales</taxon>
        <taxon>Jonesiaceae</taxon>
        <taxon>Jonesia</taxon>
    </lineage>
</organism>
<dbReference type="Pfam" id="PF00672">
    <property type="entry name" value="HAMP"/>
    <property type="match status" value="1"/>
</dbReference>
<dbReference type="SUPFAM" id="SSF47384">
    <property type="entry name" value="Homodimeric domain of signal transducing histidine kinase"/>
    <property type="match status" value="1"/>
</dbReference>
<dbReference type="SUPFAM" id="SSF158472">
    <property type="entry name" value="HAMP domain-like"/>
    <property type="match status" value="1"/>
</dbReference>
<evidence type="ECO:0000256" key="10">
    <source>
        <dbReference type="ARBA" id="ARBA00023136"/>
    </source>
</evidence>
<dbReference type="AlphaFoldDB" id="C7R2I6"/>
<dbReference type="eggNOG" id="COG5002">
    <property type="taxonomic scope" value="Bacteria"/>
</dbReference>
<feature type="domain" description="Histidine kinase" evidence="12">
    <location>
        <begin position="250"/>
        <end position="458"/>
    </location>
</feature>
<reference evidence="14 15" key="1">
    <citation type="journal article" date="2009" name="Stand. Genomic Sci.">
        <title>Complete genome sequence of Jonesia denitrificans type strain (Prevot 55134).</title>
        <authorList>
            <person name="Pukall R."/>
            <person name="Gehrich-Schroter G."/>
            <person name="Lapidus A."/>
            <person name="Nolan M."/>
            <person name="Glavina Del Rio T."/>
            <person name="Lucas S."/>
            <person name="Chen F."/>
            <person name="Tice H."/>
            <person name="Pitluck S."/>
            <person name="Cheng J.F."/>
            <person name="Copeland A."/>
            <person name="Saunders E."/>
            <person name="Brettin T."/>
            <person name="Detter J.C."/>
            <person name="Bruce D."/>
            <person name="Goodwin L."/>
            <person name="Pati A."/>
            <person name="Ivanova N."/>
            <person name="Mavromatis K."/>
            <person name="Ovchinnikova G."/>
            <person name="Chen A."/>
            <person name="Palaniappan K."/>
            <person name="Land M."/>
            <person name="Hauser L."/>
            <person name="Chang Y.J."/>
            <person name="Jeffries C.D."/>
            <person name="Chain P."/>
            <person name="Goker M."/>
            <person name="Bristow J."/>
            <person name="Eisen J.A."/>
            <person name="Markowitz V."/>
            <person name="Hugenholtz P."/>
            <person name="Kyrpides N.C."/>
            <person name="Klenk H.P."/>
            <person name="Han C."/>
        </authorList>
    </citation>
    <scope>NUCLEOTIDE SEQUENCE [LARGE SCALE GENOMIC DNA]</scope>
    <source>
        <strain evidence="15">ATCC 14870 / DSM 20603 / BCRC 15368 / CIP 55.134 / JCM 11481 / NBRC 15587 / NCTC 10816 / Prevot 55134</strain>
    </source>
</reference>
<dbReference type="PANTHER" id="PTHR45436">
    <property type="entry name" value="SENSOR HISTIDINE KINASE YKOH"/>
    <property type="match status" value="1"/>
</dbReference>
<dbReference type="InterPro" id="IPR003661">
    <property type="entry name" value="HisK_dim/P_dom"/>
</dbReference>
<dbReference type="InterPro" id="IPR004358">
    <property type="entry name" value="Sig_transdc_His_kin-like_C"/>
</dbReference>
<dbReference type="PANTHER" id="PTHR45436:SF5">
    <property type="entry name" value="SENSOR HISTIDINE KINASE TRCS"/>
    <property type="match status" value="1"/>
</dbReference>
<evidence type="ECO:0000256" key="2">
    <source>
        <dbReference type="ARBA" id="ARBA00004236"/>
    </source>
</evidence>
<evidence type="ECO:0000256" key="11">
    <source>
        <dbReference type="SAM" id="Phobius"/>
    </source>
</evidence>
<feature type="domain" description="HAMP" evidence="13">
    <location>
        <begin position="190"/>
        <end position="242"/>
    </location>
</feature>
<dbReference type="SUPFAM" id="SSF55874">
    <property type="entry name" value="ATPase domain of HSP90 chaperone/DNA topoisomerase II/histidine kinase"/>
    <property type="match status" value="1"/>
</dbReference>
<dbReference type="EMBL" id="CP001706">
    <property type="protein sequence ID" value="ACV09977.1"/>
    <property type="molecule type" value="Genomic_DNA"/>
</dbReference>
<dbReference type="FunFam" id="3.30.565.10:FF:000006">
    <property type="entry name" value="Sensor histidine kinase WalK"/>
    <property type="match status" value="1"/>
</dbReference>
<dbReference type="HOGENOM" id="CLU_000445_89_6_11"/>
<keyword evidence="15" id="KW-1185">Reference proteome</keyword>
<dbReference type="PROSITE" id="PS50109">
    <property type="entry name" value="HIS_KIN"/>
    <property type="match status" value="1"/>
</dbReference>
<evidence type="ECO:0000256" key="8">
    <source>
        <dbReference type="ARBA" id="ARBA00022989"/>
    </source>
</evidence>
<dbReference type="SMART" id="SM00304">
    <property type="entry name" value="HAMP"/>
    <property type="match status" value="1"/>
</dbReference>
<evidence type="ECO:0000259" key="12">
    <source>
        <dbReference type="PROSITE" id="PS50109"/>
    </source>
</evidence>
<dbReference type="InterPro" id="IPR036097">
    <property type="entry name" value="HisK_dim/P_sf"/>
</dbReference>
<accession>C7R2I6</accession>
<evidence type="ECO:0000313" key="14">
    <source>
        <dbReference type="EMBL" id="ACV09977.1"/>
    </source>
</evidence>
<dbReference type="Pfam" id="PF00512">
    <property type="entry name" value="HisKA"/>
    <property type="match status" value="1"/>
</dbReference>
<dbReference type="SMART" id="SM00387">
    <property type="entry name" value="HATPase_c"/>
    <property type="match status" value="1"/>
</dbReference>
<name>C7R2I6_JONDD</name>
<dbReference type="CDD" id="cd00075">
    <property type="entry name" value="HATPase"/>
    <property type="match status" value="1"/>
</dbReference>
<evidence type="ECO:0000259" key="13">
    <source>
        <dbReference type="PROSITE" id="PS50885"/>
    </source>
</evidence>
<keyword evidence="5" id="KW-0808">Transferase</keyword>
<dbReference type="GO" id="GO:0005886">
    <property type="term" value="C:plasma membrane"/>
    <property type="evidence" value="ECO:0007669"/>
    <property type="project" value="UniProtKB-SubCell"/>
</dbReference>
<evidence type="ECO:0000256" key="6">
    <source>
        <dbReference type="ARBA" id="ARBA00022692"/>
    </source>
</evidence>
<evidence type="ECO:0000256" key="1">
    <source>
        <dbReference type="ARBA" id="ARBA00000085"/>
    </source>
</evidence>
<dbReference type="Pfam" id="PF02518">
    <property type="entry name" value="HATPase_c"/>
    <property type="match status" value="1"/>
</dbReference>
<evidence type="ECO:0000256" key="7">
    <source>
        <dbReference type="ARBA" id="ARBA00022777"/>
    </source>
</evidence>
<dbReference type="InterPro" id="IPR003594">
    <property type="entry name" value="HATPase_dom"/>
</dbReference>